<dbReference type="Gene3D" id="3.40.50.300">
    <property type="entry name" value="P-loop containing nucleotide triphosphate hydrolases"/>
    <property type="match status" value="2"/>
</dbReference>
<keyword evidence="9" id="KW-1185">Reference proteome</keyword>
<evidence type="ECO:0000313" key="8">
    <source>
        <dbReference type="EMBL" id="AOT68296.1"/>
    </source>
</evidence>
<dbReference type="GO" id="GO:0000725">
    <property type="term" value="P:recombinational repair"/>
    <property type="evidence" value="ECO:0007669"/>
    <property type="project" value="TreeGrafter"/>
</dbReference>
<organism evidence="8 9">
    <name type="scientific">Geosporobacter ferrireducens</name>
    <dbReference type="NCBI Taxonomy" id="1424294"/>
    <lineage>
        <taxon>Bacteria</taxon>
        <taxon>Bacillati</taxon>
        <taxon>Bacillota</taxon>
        <taxon>Clostridia</taxon>
        <taxon>Peptostreptococcales</taxon>
        <taxon>Thermotaleaceae</taxon>
        <taxon>Geosporobacter</taxon>
    </lineage>
</organism>
<dbReference type="OrthoDB" id="9787585at2"/>
<evidence type="ECO:0000256" key="4">
    <source>
        <dbReference type="ARBA" id="ARBA00022840"/>
    </source>
</evidence>
<evidence type="ECO:0000256" key="3">
    <source>
        <dbReference type="ARBA" id="ARBA00022806"/>
    </source>
</evidence>
<dbReference type="GO" id="GO:0003677">
    <property type="term" value="F:DNA binding"/>
    <property type="evidence" value="ECO:0007669"/>
    <property type="project" value="InterPro"/>
</dbReference>
<dbReference type="InterPro" id="IPR014017">
    <property type="entry name" value="DNA_helicase_UvrD-like_C"/>
</dbReference>
<dbReference type="GO" id="GO:0016787">
    <property type="term" value="F:hydrolase activity"/>
    <property type="evidence" value="ECO:0007669"/>
    <property type="project" value="UniProtKB-KW"/>
</dbReference>
<name>A0A1D8GBM7_9FIRM</name>
<dbReference type="GO" id="GO:0005524">
    <property type="term" value="F:ATP binding"/>
    <property type="evidence" value="ECO:0007669"/>
    <property type="project" value="UniProtKB-KW"/>
</dbReference>
<dbReference type="GO" id="GO:0005829">
    <property type="term" value="C:cytosol"/>
    <property type="evidence" value="ECO:0007669"/>
    <property type="project" value="TreeGrafter"/>
</dbReference>
<keyword evidence="4" id="KW-0067">ATP-binding</keyword>
<dbReference type="Pfam" id="PF13245">
    <property type="entry name" value="AAA_19"/>
    <property type="match status" value="1"/>
</dbReference>
<keyword evidence="5" id="KW-0175">Coiled coil</keyword>
<evidence type="ECO:0000256" key="2">
    <source>
        <dbReference type="ARBA" id="ARBA00022801"/>
    </source>
</evidence>
<dbReference type="Pfam" id="PF13361">
    <property type="entry name" value="UvrD_C"/>
    <property type="match status" value="1"/>
</dbReference>
<dbReference type="PANTHER" id="PTHR11070:SF45">
    <property type="entry name" value="DNA 3'-5' HELICASE"/>
    <property type="match status" value="1"/>
</dbReference>
<dbReference type="PANTHER" id="PTHR11070">
    <property type="entry name" value="UVRD / RECB / PCRA DNA HELICASE FAMILY MEMBER"/>
    <property type="match status" value="1"/>
</dbReference>
<dbReference type="SUPFAM" id="SSF52540">
    <property type="entry name" value="P-loop containing nucleoside triphosphate hydrolases"/>
    <property type="match status" value="1"/>
</dbReference>
<keyword evidence="2" id="KW-0378">Hydrolase</keyword>
<reference evidence="8 9" key="1">
    <citation type="submission" date="2016-09" db="EMBL/GenBank/DDBJ databases">
        <title>Genomic analysis reveals versatility of anaerobic energy metabolism of Geosporobacter ferrireducens IRF9 of phylum Firmicutes.</title>
        <authorList>
            <person name="Kim S.-J."/>
        </authorList>
    </citation>
    <scope>NUCLEOTIDE SEQUENCE [LARGE SCALE GENOMIC DNA]</scope>
    <source>
        <strain evidence="8 9">IRF9</strain>
    </source>
</reference>
<dbReference type="AlphaFoldDB" id="A0A1D8GBM7"/>
<dbReference type="EMBL" id="CP017269">
    <property type="protein sequence ID" value="AOT68296.1"/>
    <property type="molecule type" value="Genomic_DNA"/>
</dbReference>
<proteinExistence type="predicted"/>
<dbReference type="InterPro" id="IPR000212">
    <property type="entry name" value="DNA_helicase_UvrD/REP"/>
</dbReference>
<gene>
    <name evidence="8" type="ORF">Gferi_01045</name>
</gene>
<dbReference type="InterPro" id="IPR027417">
    <property type="entry name" value="P-loop_NTPase"/>
</dbReference>
<protein>
    <submittedName>
        <fullName evidence="8">Uncharacterized protein</fullName>
    </submittedName>
</protein>
<keyword evidence="3" id="KW-0347">Helicase</keyword>
<feature type="coiled-coil region" evidence="5">
    <location>
        <begin position="639"/>
        <end position="690"/>
    </location>
</feature>
<evidence type="ECO:0000256" key="1">
    <source>
        <dbReference type="ARBA" id="ARBA00022741"/>
    </source>
</evidence>
<evidence type="ECO:0000259" key="7">
    <source>
        <dbReference type="Pfam" id="PF13361"/>
    </source>
</evidence>
<evidence type="ECO:0000256" key="5">
    <source>
        <dbReference type="SAM" id="Coils"/>
    </source>
</evidence>
<accession>A0A1D8GBM7</accession>
<dbReference type="InterPro" id="IPR011528">
    <property type="entry name" value="NERD"/>
</dbReference>
<dbReference type="GO" id="GO:0043138">
    <property type="term" value="F:3'-5' DNA helicase activity"/>
    <property type="evidence" value="ECO:0007669"/>
    <property type="project" value="TreeGrafter"/>
</dbReference>
<dbReference type="Proteomes" id="UP000095743">
    <property type="component" value="Chromosome"/>
</dbReference>
<feature type="domain" description="UvrD-like helicase C-terminal" evidence="7">
    <location>
        <begin position="489"/>
        <end position="571"/>
    </location>
</feature>
<dbReference type="KEGG" id="gfe:Gferi_01045"/>
<keyword evidence="1" id="KW-0547">Nucleotide-binding</keyword>
<sequence>MANMIPSKISESATDGEIKVYELLEKYLPEDYMVWVELNIKGNYPDFVVVGPDLGIMVLEVKDWDLNYIKKINKKEIELSDGTVKANPWDQSWRYCMSILNEVKRSDKFYKDKLKDLIEFPCNHAIVFPNIYQAEFEQSITDTKVLESKYVLFGDEINNLLRTRSEKKLVEKLKKMMQRDFGGDFFITSDKMREIRRLLYPEVIISKKKDGTIRTMDAKQEELARGMNYGNVIIKGVAGSGKTVILTARAKYLANKHADWNILVLCYNVTLCKYLRTEVFNSETNIKVMHFHGFFEENCITLNIDYNKNKIAEIISKLTNGQYSRLARYDAILVDEGQDFEKSWLEFLFKLLNGSTDNHFLLTSDGAQNLYGREYFLSDIGVQAEEIDILQNNYRNTEQILMFAYGFLTDETEVPIDKSLDKANNNFITDPKRIYRKGPVPNIKKCTNFNEEINAAIDKIKDLNNQGIPYDEIAVVAAKKDDVNNLYNEIKKTLKVTNVRNEDTEVLKENSVKISTLHSIKGLDYAAVIICGLNEFPGVDEPITDWMKRMKKAIYVGLTRAKDEVYIYYSKENLFTIALERARKIVLESKELYHMSSRAIGHEWQRIEEEWIVIKNKNKEIGEAKTTLIRLESHLESSRQELESEKYLIKTKLNEIEEKLRELKNEKSDLEAEKIRLKNWHNQLNMQQAETEKKSNRKRTGNIRNFFKKLFIYGILTLAVVLFIGKDINSLGDLFDREYLKNEYMKNEMRMQLVVGEYPKGYKGTYIKVSAKKDDNISGTFKKDTKIEFYQDNRVVIIYPDSKEEEHFFSNNIVKVEVANVFTEIYHKDQVYKGRIIFDYNFAEDVIVK</sequence>
<evidence type="ECO:0000259" key="6">
    <source>
        <dbReference type="Pfam" id="PF08378"/>
    </source>
</evidence>
<feature type="domain" description="NERD" evidence="6">
    <location>
        <begin position="14"/>
        <end position="128"/>
    </location>
</feature>
<dbReference type="STRING" id="1424294.Gferi_01045"/>
<evidence type="ECO:0000313" key="9">
    <source>
        <dbReference type="Proteomes" id="UP000095743"/>
    </source>
</evidence>
<dbReference type="Pfam" id="PF08378">
    <property type="entry name" value="NERD"/>
    <property type="match status" value="1"/>
</dbReference>